<name>A0A371IRJ5_9FIRM</name>
<protein>
    <submittedName>
        <fullName evidence="3">NUDIX domain-containing protein</fullName>
    </submittedName>
</protein>
<evidence type="ECO:0000259" key="2">
    <source>
        <dbReference type="PROSITE" id="PS51462"/>
    </source>
</evidence>
<evidence type="ECO:0000313" key="3">
    <source>
        <dbReference type="EMBL" id="RDY23106.1"/>
    </source>
</evidence>
<feature type="domain" description="Nudix hydrolase" evidence="2">
    <location>
        <begin position="42"/>
        <end position="181"/>
    </location>
</feature>
<dbReference type="InterPro" id="IPR000086">
    <property type="entry name" value="NUDIX_hydrolase_dom"/>
</dbReference>
<dbReference type="Pfam" id="PF00293">
    <property type="entry name" value="NUDIX"/>
    <property type="match status" value="1"/>
</dbReference>
<dbReference type="Proteomes" id="UP000243494">
    <property type="component" value="Unassembled WGS sequence"/>
</dbReference>
<gene>
    <name evidence="3" type="ORF">CHF27_009685</name>
</gene>
<sequence>MLFRKNIEQFIPDTTQEISDKRVILKYIDTFPNNILIRENEFAHITSSGFIMNENLDKVLMVHHNIYKTWAWTGGHADGDSDLLNVAIKEAIEETGVRDIKPLNNKIISLDILPVLGHIKKGKYVSSHLHLSIAYVLIASEENKLIIKEDENSGVRWIAVEDIDKFSNEPYLIEIYKKIINRARAFR</sequence>
<evidence type="ECO:0000256" key="1">
    <source>
        <dbReference type="ARBA" id="ARBA00005582"/>
    </source>
</evidence>
<dbReference type="PANTHER" id="PTHR43736">
    <property type="entry name" value="ADP-RIBOSE PYROPHOSPHATASE"/>
    <property type="match status" value="1"/>
</dbReference>
<comment type="caution">
    <text evidence="3">The sequence shown here is derived from an EMBL/GenBank/DDBJ whole genome shotgun (WGS) entry which is preliminary data.</text>
</comment>
<dbReference type="EMBL" id="NOJZ02000018">
    <property type="protein sequence ID" value="RDY23106.1"/>
    <property type="molecule type" value="Genomic_DNA"/>
</dbReference>
<dbReference type="AlphaFoldDB" id="A0A371IRJ5"/>
<accession>A0A371IRJ5</accession>
<dbReference type="RefSeq" id="WP_095406759.1">
    <property type="nucleotide sequence ID" value="NZ_NOJZ02000018.1"/>
</dbReference>
<proteinExistence type="inferred from homology"/>
<reference evidence="3 4" key="1">
    <citation type="journal article" date="2017" name="Genome Announc.">
        <title>Draft Genome Sequence of Romboutsia maritimum sp. nov. Strain CCRI-22766(T), Isolated from Coastal Estuarine Mud.</title>
        <authorList>
            <person name="Maheux A.F."/>
            <person name="Boudreau D.K."/>
            <person name="Berube E."/>
            <person name="Boissinot M."/>
            <person name="Raymond F."/>
            <person name="Brodeur S."/>
            <person name="Corbeil J."/>
            <person name="Brightwell G."/>
            <person name="Broda D."/>
            <person name="Omar R.F."/>
            <person name="Bergeron M.G."/>
        </authorList>
    </citation>
    <scope>NUCLEOTIDE SEQUENCE [LARGE SCALE GENOMIC DNA]</scope>
    <source>
        <strain evidence="3 4">CCRI-22766</strain>
    </source>
</reference>
<comment type="similarity">
    <text evidence="1">Belongs to the Nudix hydrolase family.</text>
</comment>
<dbReference type="Gene3D" id="3.90.79.10">
    <property type="entry name" value="Nucleoside Triphosphate Pyrophosphohydrolase"/>
    <property type="match status" value="1"/>
</dbReference>
<keyword evidence="4" id="KW-1185">Reference proteome</keyword>
<dbReference type="CDD" id="cd03674">
    <property type="entry name" value="NUDIX_Hydrolase"/>
    <property type="match status" value="1"/>
</dbReference>
<dbReference type="PROSITE" id="PS51462">
    <property type="entry name" value="NUDIX"/>
    <property type="match status" value="1"/>
</dbReference>
<organism evidence="3 4">
    <name type="scientific">Romboutsia maritimum</name>
    <dbReference type="NCBI Taxonomy" id="2020948"/>
    <lineage>
        <taxon>Bacteria</taxon>
        <taxon>Bacillati</taxon>
        <taxon>Bacillota</taxon>
        <taxon>Clostridia</taxon>
        <taxon>Peptostreptococcales</taxon>
        <taxon>Peptostreptococcaceae</taxon>
        <taxon>Romboutsia</taxon>
    </lineage>
</organism>
<evidence type="ECO:0000313" key="4">
    <source>
        <dbReference type="Proteomes" id="UP000243494"/>
    </source>
</evidence>
<dbReference type="PANTHER" id="PTHR43736:SF1">
    <property type="entry name" value="DIHYDRONEOPTERIN TRIPHOSPHATE DIPHOSPHATASE"/>
    <property type="match status" value="1"/>
</dbReference>
<dbReference type="OrthoDB" id="9787880at2"/>
<dbReference type="SUPFAM" id="SSF55811">
    <property type="entry name" value="Nudix"/>
    <property type="match status" value="1"/>
</dbReference>
<dbReference type="InterPro" id="IPR015797">
    <property type="entry name" value="NUDIX_hydrolase-like_dom_sf"/>
</dbReference>